<organism evidence="16 17">
    <name type="scientific">candidate division WS6 bacterium GW2011_GWF1_35_23</name>
    <dbReference type="NCBI Taxonomy" id="1619097"/>
    <lineage>
        <taxon>Bacteria</taxon>
        <taxon>Candidatus Dojkabacteria</taxon>
    </lineage>
</organism>
<protein>
    <submittedName>
        <fullName evidence="16">Peptidoglycan glycosyltransferase</fullName>
    </submittedName>
</protein>
<dbReference type="Gene3D" id="3.90.1310.10">
    <property type="entry name" value="Penicillin-binding protein 2a (Domain 2)"/>
    <property type="match status" value="1"/>
</dbReference>
<name>A0A0G0C8J6_9BACT</name>
<evidence type="ECO:0000256" key="12">
    <source>
        <dbReference type="ARBA" id="ARBA00023316"/>
    </source>
</evidence>
<evidence type="ECO:0000259" key="15">
    <source>
        <dbReference type="Pfam" id="PF03717"/>
    </source>
</evidence>
<dbReference type="Pfam" id="PF00905">
    <property type="entry name" value="Transpeptidase"/>
    <property type="match status" value="1"/>
</dbReference>
<dbReference type="InterPro" id="IPR012338">
    <property type="entry name" value="Beta-lactam/transpept-like"/>
</dbReference>
<keyword evidence="16" id="KW-0808">Transferase</keyword>
<dbReference type="GO" id="GO:0008360">
    <property type="term" value="P:regulation of cell shape"/>
    <property type="evidence" value="ECO:0007669"/>
    <property type="project" value="UniProtKB-KW"/>
</dbReference>
<dbReference type="NCBIfam" id="TIGR03423">
    <property type="entry name" value="pbp2_mrdA"/>
    <property type="match status" value="1"/>
</dbReference>
<accession>A0A0G0C8J6</accession>
<dbReference type="GO" id="GO:0005886">
    <property type="term" value="C:plasma membrane"/>
    <property type="evidence" value="ECO:0007669"/>
    <property type="project" value="UniProtKB-SubCell"/>
</dbReference>
<dbReference type="InterPro" id="IPR001460">
    <property type="entry name" value="PCN-bd_Tpept"/>
</dbReference>
<evidence type="ECO:0000256" key="3">
    <source>
        <dbReference type="ARBA" id="ARBA00022475"/>
    </source>
</evidence>
<dbReference type="EMBL" id="LBQH01000020">
    <property type="protein sequence ID" value="KKP77508.1"/>
    <property type="molecule type" value="Genomic_DNA"/>
</dbReference>
<dbReference type="GO" id="GO:0071972">
    <property type="term" value="F:peptidoglycan L,D-transpeptidase activity"/>
    <property type="evidence" value="ECO:0007669"/>
    <property type="project" value="TreeGrafter"/>
</dbReference>
<dbReference type="PATRIC" id="fig|1619097.3.peg.219"/>
<keyword evidence="3" id="KW-1003">Cell membrane</keyword>
<evidence type="ECO:0000256" key="6">
    <source>
        <dbReference type="ARBA" id="ARBA00022692"/>
    </source>
</evidence>
<dbReference type="InterPro" id="IPR017790">
    <property type="entry name" value="Penicillin-binding_protein_2"/>
</dbReference>
<feature type="domain" description="Penicillin-binding protein transpeptidase" evidence="14">
    <location>
        <begin position="323"/>
        <end position="656"/>
    </location>
</feature>
<dbReference type="Proteomes" id="UP000034816">
    <property type="component" value="Unassembled WGS sequence"/>
</dbReference>
<evidence type="ECO:0000256" key="9">
    <source>
        <dbReference type="ARBA" id="ARBA00022984"/>
    </source>
</evidence>
<dbReference type="PANTHER" id="PTHR30627">
    <property type="entry name" value="PEPTIDOGLYCAN D,D-TRANSPEPTIDASE"/>
    <property type="match status" value="1"/>
</dbReference>
<dbReference type="GO" id="GO:0006508">
    <property type="term" value="P:proteolysis"/>
    <property type="evidence" value="ECO:0007669"/>
    <property type="project" value="UniProtKB-KW"/>
</dbReference>
<evidence type="ECO:0000256" key="1">
    <source>
        <dbReference type="ARBA" id="ARBA00004167"/>
    </source>
</evidence>
<evidence type="ECO:0000256" key="10">
    <source>
        <dbReference type="ARBA" id="ARBA00022989"/>
    </source>
</evidence>
<dbReference type="InterPro" id="IPR036138">
    <property type="entry name" value="PBP_dimer_sf"/>
</dbReference>
<dbReference type="GO" id="GO:0009252">
    <property type="term" value="P:peptidoglycan biosynthetic process"/>
    <property type="evidence" value="ECO:0007669"/>
    <property type="project" value="UniProtKB-KW"/>
</dbReference>
<dbReference type="GO" id="GO:0008658">
    <property type="term" value="F:penicillin binding"/>
    <property type="evidence" value="ECO:0007669"/>
    <property type="project" value="InterPro"/>
</dbReference>
<evidence type="ECO:0000256" key="4">
    <source>
        <dbReference type="ARBA" id="ARBA00022519"/>
    </source>
</evidence>
<reference evidence="16 17" key="1">
    <citation type="journal article" date="2015" name="Nature">
        <title>rRNA introns, odd ribosomes, and small enigmatic genomes across a large radiation of phyla.</title>
        <authorList>
            <person name="Brown C.T."/>
            <person name="Hug L.A."/>
            <person name="Thomas B.C."/>
            <person name="Sharon I."/>
            <person name="Castelle C.J."/>
            <person name="Singh A."/>
            <person name="Wilkins M.J."/>
            <person name="Williams K.H."/>
            <person name="Banfield J.F."/>
        </authorList>
    </citation>
    <scope>NUCLEOTIDE SEQUENCE [LARGE SCALE GENOMIC DNA]</scope>
</reference>
<dbReference type="InterPro" id="IPR005311">
    <property type="entry name" value="PBP_dimer"/>
</dbReference>
<dbReference type="GO" id="GO:0016740">
    <property type="term" value="F:transferase activity"/>
    <property type="evidence" value="ECO:0007669"/>
    <property type="project" value="UniProtKB-KW"/>
</dbReference>
<keyword evidence="11 13" id="KW-0472">Membrane</keyword>
<keyword evidence="7" id="KW-0378">Hydrolase</keyword>
<keyword evidence="12" id="KW-0961">Cell wall biogenesis/degradation</keyword>
<keyword evidence="9" id="KW-0573">Peptidoglycan synthesis</keyword>
<sequence length="666" mass="73752">MELKLSKKIADSVPRKRKRASNWRLGPLEFSIRKYLSKPTAVEKSSPWNYTFAFFLFFVLFVVLLVNLTSLQVASGKEMLEKSNNNQVKVKIKTAYRGAIFDRNGKKLAENVPSMNLYIKMEDYLDSKGLIKAEELQVMSNTLGGILGDDWKKTSSSGTYGSILEKIYSVHKESPYFTDILIAENVSNERAIEIKSKSEVLTGIYIDNESKRAYPYKDIISHIIGYTGDVTSEELTSLEYLTTVDTIGKSGVEKWYDKELRGENGEIAVEVDALGRSVSNQEYVIKEAQSGDSLYLTIDIDIQKKFYSFLQSGVKKVGAVGGAGIIEDVETGEIIAMVTYPSYDNNLFVGGISTKEYSKLLKNKNLPLINRSISVQMPPGSTFKSLVAPAALDAGAITKNTIYVSRYGYTFSNGAPFQEFENHAYGPLNVVGGIAQSSNLFFCELIRHWDINKLDPYLEKFGIGKYTGIDVPGEAPGRLPSPANKKLLAETTSPWLEPVWYPEGDSCNSVIGQGITLVTPIQMANWMAALATEGKLHTPHVAKSFRNEDGETQTLTFDLLEENMVSKEAFNITKEGMWSAVNGPKRSVGQLANVGVVVAAKTGTAEFGKLNSKGIYENTHAWVGGFFPYDKPKYSFSVFLEDGGHSSNAVNIMKDMITWMVKEGKI</sequence>
<evidence type="ECO:0000256" key="11">
    <source>
        <dbReference type="ARBA" id="ARBA00023136"/>
    </source>
</evidence>
<feature type="transmembrane region" description="Helical" evidence="13">
    <location>
        <begin position="48"/>
        <end position="68"/>
    </location>
</feature>
<evidence type="ECO:0000256" key="7">
    <source>
        <dbReference type="ARBA" id="ARBA00022801"/>
    </source>
</evidence>
<evidence type="ECO:0000256" key="5">
    <source>
        <dbReference type="ARBA" id="ARBA00022670"/>
    </source>
</evidence>
<comment type="subcellular location">
    <subcellularLocation>
        <location evidence="2">Cell membrane</location>
    </subcellularLocation>
    <subcellularLocation>
        <location evidence="1">Membrane</location>
        <topology evidence="1">Single-pass membrane protein</topology>
    </subcellularLocation>
</comment>
<dbReference type="GO" id="GO:0009002">
    <property type="term" value="F:serine-type D-Ala-D-Ala carboxypeptidase activity"/>
    <property type="evidence" value="ECO:0007669"/>
    <property type="project" value="InterPro"/>
</dbReference>
<keyword evidence="6 13" id="KW-0812">Transmembrane</keyword>
<keyword evidence="4" id="KW-0997">Cell inner membrane</keyword>
<dbReference type="Pfam" id="PF03717">
    <property type="entry name" value="PBP_dimer"/>
    <property type="match status" value="1"/>
</dbReference>
<dbReference type="SUPFAM" id="SSF56601">
    <property type="entry name" value="beta-lactamase/transpeptidase-like"/>
    <property type="match status" value="1"/>
</dbReference>
<evidence type="ECO:0000256" key="13">
    <source>
        <dbReference type="SAM" id="Phobius"/>
    </source>
</evidence>
<keyword evidence="5" id="KW-0645">Protease</keyword>
<dbReference type="PANTHER" id="PTHR30627:SF2">
    <property type="entry name" value="PEPTIDOGLYCAN D,D-TRANSPEPTIDASE MRDA"/>
    <property type="match status" value="1"/>
</dbReference>
<keyword evidence="10 13" id="KW-1133">Transmembrane helix</keyword>
<dbReference type="AlphaFoldDB" id="A0A0G0C8J6"/>
<evidence type="ECO:0000256" key="2">
    <source>
        <dbReference type="ARBA" id="ARBA00004236"/>
    </source>
</evidence>
<evidence type="ECO:0000313" key="16">
    <source>
        <dbReference type="EMBL" id="KKP77508.1"/>
    </source>
</evidence>
<dbReference type="InterPro" id="IPR050515">
    <property type="entry name" value="Beta-lactam/transpept"/>
</dbReference>
<dbReference type="Gene3D" id="3.40.710.10">
    <property type="entry name" value="DD-peptidase/beta-lactamase superfamily"/>
    <property type="match status" value="1"/>
</dbReference>
<comment type="caution">
    <text evidence="16">The sequence shown here is derived from an EMBL/GenBank/DDBJ whole genome shotgun (WGS) entry which is preliminary data.</text>
</comment>
<dbReference type="SUPFAM" id="SSF56519">
    <property type="entry name" value="Penicillin binding protein dimerisation domain"/>
    <property type="match status" value="1"/>
</dbReference>
<feature type="domain" description="Penicillin-binding protein dimerisation" evidence="15">
    <location>
        <begin position="94"/>
        <end position="281"/>
    </location>
</feature>
<evidence type="ECO:0000256" key="8">
    <source>
        <dbReference type="ARBA" id="ARBA00022960"/>
    </source>
</evidence>
<gene>
    <name evidence="16" type="ORF">UR73_C0020G0004</name>
</gene>
<evidence type="ECO:0000313" key="17">
    <source>
        <dbReference type="Proteomes" id="UP000034816"/>
    </source>
</evidence>
<keyword evidence="8" id="KW-0133">Cell shape</keyword>
<proteinExistence type="predicted"/>
<evidence type="ECO:0000259" key="14">
    <source>
        <dbReference type="Pfam" id="PF00905"/>
    </source>
</evidence>
<dbReference type="GO" id="GO:0071555">
    <property type="term" value="P:cell wall organization"/>
    <property type="evidence" value="ECO:0007669"/>
    <property type="project" value="UniProtKB-KW"/>
</dbReference>